<name>A0A8R1I6E5_CAEJA</name>
<evidence type="ECO:0000313" key="2">
    <source>
        <dbReference type="Proteomes" id="UP000005237"/>
    </source>
</evidence>
<dbReference type="InterPro" id="IPR036397">
    <property type="entry name" value="RNaseH_sf"/>
</dbReference>
<dbReference type="Proteomes" id="UP000005237">
    <property type="component" value="Unassembled WGS sequence"/>
</dbReference>
<evidence type="ECO:0008006" key="3">
    <source>
        <dbReference type="Google" id="ProtNLM"/>
    </source>
</evidence>
<proteinExistence type="predicted"/>
<keyword evidence="2" id="KW-1185">Reference proteome</keyword>
<evidence type="ECO:0000313" key="1">
    <source>
        <dbReference type="EnsemblMetazoa" id="CJA16757.1"/>
    </source>
</evidence>
<dbReference type="EnsemblMetazoa" id="CJA16757.1">
    <property type="protein sequence ID" value="CJA16757.1"/>
    <property type="gene ID" value="WBGene00135961"/>
</dbReference>
<dbReference type="GO" id="GO:0003676">
    <property type="term" value="F:nucleic acid binding"/>
    <property type="evidence" value="ECO:0007669"/>
    <property type="project" value="InterPro"/>
</dbReference>
<dbReference type="OMA" id="LEWPACI"/>
<protein>
    <recommendedName>
        <fullName evidence="3">Tc1-like transposase DDE domain-containing protein</fullName>
    </recommendedName>
</protein>
<dbReference type="Gene3D" id="3.30.420.10">
    <property type="entry name" value="Ribonuclease H-like superfamily/Ribonuclease H"/>
    <property type="match status" value="1"/>
</dbReference>
<accession>A0A8R1I6E5</accession>
<organism evidence="1 2">
    <name type="scientific">Caenorhabditis japonica</name>
    <dbReference type="NCBI Taxonomy" id="281687"/>
    <lineage>
        <taxon>Eukaryota</taxon>
        <taxon>Metazoa</taxon>
        <taxon>Ecdysozoa</taxon>
        <taxon>Nematoda</taxon>
        <taxon>Chromadorea</taxon>
        <taxon>Rhabditida</taxon>
        <taxon>Rhabditina</taxon>
        <taxon>Rhabditomorpha</taxon>
        <taxon>Rhabditoidea</taxon>
        <taxon>Rhabditidae</taxon>
        <taxon>Peloderinae</taxon>
        <taxon>Caenorhabditis</taxon>
    </lineage>
</organism>
<reference evidence="1" key="2">
    <citation type="submission" date="2022-06" db="UniProtKB">
        <authorList>
            <consortium name="EnsemblMetazoa"/>
        </authorList>
    </citation>
    <scope>IDENTIFICATION</scope>
    <source>
        <strain evidence="1">DF5081</strain>
    </source>
</reference>
<sequence>MGWLTAKGINVLEWPACILDWNPIENLCGILARRVYKNGTQYNTVQDLKAALLREWDSICVAELHKFVASMPNRIFEVVQNHEGETSY</sequence>
<reference evidence="2" key="1">
    <citation type="submission" date="2010-08" db="EMBL/GenBank/DDBJ databases">
        <authorList>
            <consortium name="Caenorhabditis japonica Sequencing Consortium"/>
            <person name="Wilson R.K."/>
        </authorList>
    </citation>
    <scope>NUCLEOTIDE SEQUENCE [LARGE SCALE GENOMIC DNA]</scope>
    <source>
        <strain evidence="2">DF5081</strain>
    </source>
</reference>
<dbReference type="AlphaFoldDB" id="A0A8R1I6E5"/>